<evidence type="ECO:0000313" key="3">
    <source>
        <dbReference type="Proteomes" id="UP001211065"/>
    </source>
</evidence>
<dbReference type="AlphaFoldDB" id="A0AAD5XT20"/>
<organism evidence="2 3">
    <name type="scientific">Clydaea vesicula</name>
    <dbReference type="NCBI Taxonomy" id="447962"/>
    <lineage>
        <taxon>Eukaryota</taxon>
        <taxon>Fungi</taxon>
        <taxon>Fungi incertae sedis</taxon>
        <taxon>Chytridiomycota</taxon>
        <taxon>Chytridiomycota incertae sedis</taxon>
        <taxon>Chytridiomycetes</taxon>
        <taxon>Lobulomycetales</taxon>
        <taxon>Lobulomycetaceae</taxon>
        <taxon>Clydaea</taxon>
    </lineage>
</organism>
<gene>
    <name evidence="2" type="ORF">HK099_008521</name>
</gene>
<reference evidence="2" key="1">
    <citation type="submission" date="2020-05" db="EMBL/GenBank/DDBJ databases">
        <title>Phylogenomic resolution of chytrid fungi.</title>
        <authorList>
            <person name="Stajich J.E."/>
            <person name="Amses K."/>
            <person name="Simmons R."/>
            <person name="Seto K."/>
            <person name="Myers J."/>
            <person name="Bonds A."/>
            <person name="Quandt C.A."/>
            <person name="Barry K."/>
            <person name="Liu P."/>
            <person name="Grigoriev I."/>
            <person name="Longcore J.E."/>
            <person name="James T.Y."/>
        </authorList>
    </citation>
    <scope>NUCLEOTIDE SEQUENCE</scope>
    <source>
        <strain evidence="2">JEL0476</strain>
    </source>
</reference>
<keyword evidence="3" id="KW-1185">Reference proteome</keyword>
<feature type="compositionally biased region" description="Acidic residues" evidence="1">
    <location>
        <begin position="46"/>
        <end position="55"/>
    </location>
</feature>
<feature type="compositionally biased region" description="Acidic residues" evidence="1">
    <location>
        <begin position="62"/>
        <end position="76"/>
    </location>
</feature>
<name>A0AAD5XT20_9FUNG</name>
<accession>A0AAD5XT20</accession>
<evidence type="ECO:0000256" key="1">
    <source>
        <dbReference type="SAM" id="MobiDB-lite"/>
    </source>
</evidence>
<dbReference type="EMBL" id="JADGJW010000943">
    <property type="protein sequence ID" value="KAJ3209386.1"/>
    <property type="molecule type" value="Genomic_DNA"/>
</dbReference>
<feature type="non-terminal residue" evidence="2">
    <location>
        <position position="1"/>
    </location>
</feature>
<dbReference type="Proteomes" id="UP001211065">
    <property type="component" value="Unassembled WGS sequence"/>
</dbReference>
<comment type="caution">
    <text evidence="2">The sequence shown here is derived from an EMBL/GenBank/DDBJ whole genome shotgun (WGS) entry which is preliminary data.</text>
</comment>
<proteinExistence type="predicted"/>
<feature type="region of interest" description="Disordered" evidence="1">
    <location>
        <begin position="46"/>
        <end position="76"/>
    </location>
</feature>
<protein>
    <submittedName>
        <fullName evidence="2">Uncharacterized protein</fullName>
    </submittedName>
</protein>
<evidence type="ECO:0000313" key="2">
    <source>
        <dbReference type="EMBL" id="KAJ3209386.1"/>
    </source>
</evidence>
<sequence>FILNNNFDEATLDFFRSCGVVVLDENNNKGSTQIYCEESLTGSSDSEEFFEELSENDSSFSDSDENMEDSDDDHFN</sequence>